<evidence type="ECO:0000313" key="11">
    <source>
        <dbReference type="Proteomes" id="UP000243547"/>
    </source>
</evidence>
<dbReference type="STRING" id="1120989.SAMN02745227_01352"/>
<keyword evidence="3" id="KW-0597">Phosphoprotein</keyword>
<evidence type="ECO:0000256" key="6">
    <source>
        <dbReference type="ARBA" id="ARBA00022777"/>
    </source>
</evidence>
<dbReference type="CDD" id="cd00082">
    <property type="entry name" value="HisKA"/>
    <property type="match status" value="1"/>
</dbReference>
<keyword evidence="5" id="KW-0547">Nucleotide-binding</keyword>
<dbReference type="PRINTS" id="PR00344">
    <property type="entry name" value="BCTRLSENSOR"/>
</dbReference>
<keyword evidence="6 10" id="KW-0418">Kinase</keyword>
<comment type="catalytic activity">
    <reaction evidence="1">
        <text>ATP + protein L-histidine = ADP + protein N-phospho-L-histidine.</text>
        <dbReference type="EC" id="2.7.13.3"/>
    </reaction>
</comment>
<dbReference type="EC" id="2.7.13.3" evidence="2"/>
<evidence type="ECO:0000256" key="7">
    <source>
        <dbReference type="ARBA" id="ARBA00022840"/>
    </source>
</evidence>
<dbReference type="RefSeq" id="WP_072907336.1">
    <property type="nucleotide sequence ID" value="NZ_FRAI01000013.1"/>
</dbReference>
<dbReference type="AlphaFoldDB" id="A0A1M6P6U5"/>
<dbReference type="Gene3D" id="3.30.565.10">
    <property type="entry name" value="Histidine kinase-like ATPase, C-terminal domain"/>
    <property type="match status" value="1"/>
</dbReference>
<dbReference type="Gene3D" id="1.10.287.130">
    <property type="match status" value="1"/>
</dbReference>
<keyword evidence="4" id="KW-0808">Transferase</keyword>
<dbReference type="GO" id="GO:0005524">
    <property type="term" value="F:ATP binding"/>
    <property type="evidence" value="ECO:0007669"/>
    <property type="project" value="UniProtKB-KW"/>
</dbReference>
<dbReference type="SMART" id="SM00387">
    <property type="entry name" value="HATPase_c"/>
    <property type="match status" value="1"/>
</dbReference>
<dbReference type="SUPFAM" id="SSF47384">
    <property type="entry name" value="Homodimeric domain of signal transducing histidine kinase"/>
    <property type="match status" value="1"/>
</dbReference>
<dbReference type="InterPro" id="IPR004358">
    <property type="entry name" value="Sig_transdc_His_kin-like_C"/>
</dbReference>
<dbReference type="PROSITE" id="PS50109">
    <property type="entry name" value="HIS_KIN"/>
    <property type="match status" value="1"/>
</dbReference>
<evidence type="ECO:0000256" key="8">
    <source>
        <dbReference type="ARBA" id="ARBA00023012"/>
    </source>
</evidence>
<reference evidence="11" key="1">
    <citation type="submission" date="2016-11" db="EMBL/GenBank/DDBJ databases">
        <authorList>
            <person name="Varghese N."/>
            <person name="Submissions S."/>
        </authorList>
    </citation>
    <scope>NUCLEOTIDE SEQUENCE [LARGE SCALE GENOMIC DNA]</scope>
    <source>
        <strain evidence="11">DSM 14826</strain>
    </source>
</reference>
<evidence type="ECO:0000259" key="9">
    <source>
        <dbReference type="PROSITE" id="PS50109"/>
    </source>
</evidence>
<dbReference type="GO" id="GO:0000155">
    <property type="term" value="F:phosphorelay sensor kinase activity"/>
    <property type="evidence" value="ECO:0007669"/>
    <property type="project" value="InterPro"/>
</dbReference>
<dbReference type="InterPro" id="IPR005467">
    <property type="entry name" value="His_kinase_dom"/>
</dbReference>
<evidence type="ECO:0000256" key="4">
    <source>
        <dbReference type="ARBA" id="ARBA00022679"/>
    </source>
</evidence>
<name>A0A1M6P6U5_9FIRM</name>
<evidence type="ECO:0000313" key="10">
    <source>
        <dbReference type="EMBL" id="SHK03620.1"/>
    </source>
</evidence>
<dbReference type="Pfam" id="PF02518">
    <property type="entry name" value="HATPase_c"/>
    <property type="match status" value="1"/>
</dbReference>
<dbReference type="InterPro" id="IPR003661">
    <property type="entry name" value="HisK_dim/P_dom"/>
</dbReference>
<dbReference type="InterPro" id="IPR036097">
    <property type="entry name" value="HisK_dim/P_sf"/>
</dbReference>
<evidence type="ECO:0000256" key="1">
    <source>
        <dbReference type="ARBA" id="ARBA00000085"/>
    </source>
</evidence>
<dbReference type="OrthoDB" id="9784397at2"/>
<dbReference type="InterPro" id="IPR003594">
    <property type="entry name" value="HATPase_dom"/>
</dbReference>
<evidence type="ECO:0000256" key="2">
    <source>
        <dbReference type="ARBA" id="ARBA00012438"/>
    </source>
</evidence>
<evidence type="ECO:0000256" key="3">
    <source>
        <dbReference type="ARBA" id="ARBA00022553"/>
    </source>
</evidence>
<accession>A0A1M6P6U5</accession>
<evidence type="ECO:0000256" key="5">
    <source>
        <dbReference type="ARBA" id="ARBA00022741"/>
    </source>
</evidence>
<sequence>MVNNLKEEVNVSQQEQIDNCLVFENLDFYFSENKPISNQSLEGLINKNNNLIQLVKIVYDNLIDMAPRNVVVLIADKKGILLEILKHGDGVNFLKFKKGMPLTLKKDNPVAIALKERKNVICKGIIWEGGQIHLNWINITLLINPMDPHGLVSVILPTSTYSSTLVNLLNLLSNFISLSILKNEDIAQTQLYYQQMFSSLAHEVKNILTTIRGFIQLLSKDEENPVKISYTNFIIKELDRAHETLKNSIFYTTSKEQRVNLCKVDDIILEILSNLNDLINRYNIKLNLQISTELPSITGDKTQFRQVFLNIIQNAIEAMNTSGTLTIKCYFHNHQIYTIIEDTGIGIPAKIKNKIFQPFFSTKYGGTGLGLSVVKQIVEQYKGQIFVKSHKNKGTSFTIILPVQ</sequence>
<dbReference type="SMART" id="SM00388">
    <property type="entry name" value="HisKA"/>
    <property type="match status" value="1"/>
</dbReference>
<dbReference type="Pfam" id="PF00512">
    <property type="entry name" value="HisKA"/>
    <property type="match status" value="1"/>
</dbReference>
<feature type="domain" description="Histidine kinase" evidence="9">
    <location>
        <begin position="199"/>
        <end position="404"/>
    </location>
</feature>
<keyword evidence="8" id="KW-0902">Two-component regulatory system</keyword>
<dbReference type="PANTHER" id="PTHR43065">
    <property type="entry name" value="SENSOR HISTIDINE KINASE"/>
    <property type="match status" value="1"/>
</dbReference>
<proteinExistence type="predicted"/>
<organism evidence="10 11">
    <name type="scientific">Anaerobranca californiensis DSM 14826</name>
    <dbReference type="NCBI Taxonomy" id="1120989"/>
    <lineage>
        <taxon>Bacteria</taxon>
        <taxon>Bacillati</taxon>
        <taxon>Bacillota</taxon>
        <taxon>Clostridia</taxon>
        <taxon>Eubacteriales</taxon>
        <taxon>Proteinivoracaceae</taxon>
        <taxon>Anaerobranca</taxon>
    </lineage>
</organism>
<dbReference type="PANTHER" id="PTHR43065:SF46">
    <property type="entry name" value="C4-DICARBOXYLATE TRANSPORT SENSOR PROTEIN DCTB"/>
    <property type="match status" value="1"/>
</dbReference>
<gene>
    <name evidence="10" type="ORF">SAMN02745227_01352</name>
</gene>
<dbReference type="InterPro" id="IPR036890">
    <property type="entry name" value="HATPase_C_sf"/>
</dbReference>
<keyword evidence="7" id="KW-0067">ATP-binding</keyword>
<dbReference type="SUPFAM" id="SSF55874">
    <property type="entry name" value="ATPase domain of HSP90 chaperone/DNA topoisomerase II/histidine kinase"/>
    <property type="match status" value="1"/>
</dbReference>
<dbReference type="EMBL" id="FRAI01000013">
    <property type="protein sequence ID" value="SHK03620.1"/>
    <property type="molecule type" value="Genomic_DNA"/>
</dbReference>
<keyword evidence="11" id="KW-1185">Reference proteome</keyword>
<protein>
    <recommendedName>
        <fullName evidence="2">histidine kinase</fullName>
        <ecNumber evidence="2">2.7.13.3</ecNumber>
    </recommendedName>
</protein>
<dbReference type="Proteomes" id="UP000243547">
    <property type="component" value="Unassembled WGS sequence"/>
</dbReference>